<dbReference type="Proteomes" id="UP000821845">
    <property type="component" value="Chromosome 1"/>
</dbReference>
<name>A0ACB7TIZ3_HYAAI</name>
<keyword evidence="2" id="KW-1185">Reference proteome</keyword>
<sequence>MCCATSCRCSSAKVKIPRNRSVGTWTLRIVVGLVSRRAPRTAYVGVGHQSSATQAWSWWQPPDDRCDDRPNRSSGSGLERSQVRQLQREPGSCLVLFQRANRAPRARVLFVKKKEKK</sequence>
<evidence type="ECO:0000313" key="2">
    <source>
        <dbReference type="Proteomes" id="UP000821845"/>
    </source>
</evidence>
<reference evidence="1" key="1">
    <citation type="submission" date="2020-05" db="EMBL/GenBank/DDBJ databases">
        <title>Large-scale comparative analyses of tick genomes elucidate their genetic diversity and vector capacities.</title>
        <authorList>
            <person name="Jia N."/>
            <person name="Wang J."/>
            <person name="Shi W."/>
            <person name="Du L."/>
            <person name="Sun Y."/>
            <person name="Zhan W."/>
            <person name="Jiang J."/>
            <person name="Wang Q."/>
            <person name="Zhang B."/>
            <person name="Ji P."/>
            <person name="Sakyi L.B."/>
            <person name="Cui X."/>
            <person name="Yuan T."/>
            <person name="Jiang B."/>
            <person name="Yang W."/>
            <person name="Lam T.T.-Y."/>
            <person name="Chang Q."/>
            <person name="Ding S."/>
            <person name="Wang X."/>
            <person name="Zhu J."/>
            <person name="Ruan X."/>
            <person name="Zhao L."/>
            <person name="Wei J."/>
            <person name="Que T."/>
            <person name="Du C."/>
            <person name="Cheng J."/>
            <person name="Dai P."/>
            <person name="Han X."/>
            <person name="Huang E."/>
            <person name="Gao Y."/>
            <person name="Liu J."/>
            <person name="Shao H."/>
            <person name="Ye R."/>
            <person name="Li L."/>
            <person name="Wei W."/>
            <person name="Wang X."/>
            <person name="Wang C."/>
            <person name="Yang T."/>
            <person name="Huo Q."/>
            <person name="Li W."/>
            <person name="Guo W."/>
            <person name="Chen H."/>
            <person name="Zhou L."/>
            <person name="Ni X."/>
            <person name="Tian J."/>
            <person name="Zhou Y."/>
            <person name="Sheng Y."/>
            <person name="Liu T."/>
            <person name="Pan Y."/>
            <person name="Xia L."/>
            <person name="Li J."/>
            <person name="Zhao F."/>
            <person name="Cao W."/>
        </authorList>
    </citation>
    <scope>NUCLEOTIDE SEQUENCE</scope>
    <source>
        <strain evidence="1">Hyas-2018</strain>
    </source>
</reference>
<comment type="caution">
    <text evidence="1">The sequence shown here is derived from an EMBL/GenBank/DDBJ whole genome shotgun (WGS) entry which is preliminary data.</text>
</comment>
<evidence type="ECO:0000313" key="1">
    <source>
        <dbReference type="EMBL" id="KAH6947038.1"/>
    </source>
</evidence>
<protein>
    <submittedName>
        <fullName evidence="1">Uncharacterized protein</fullName>
    </submittedName>
</protein>
<proteinExistence type="predicted"/>
<organism evidence="1 2">
    <name type="scientific">Hyalomma asiaticum</name>
    <name type="common">Tick</name>
    <dbReference type="NCBI Taxonomy" id="266040"/>
    <lineage>
        <taxon>Eukaryota</taxon>
        <taxon>Metazoa</taxon>
        <taxon>Ecdysozoa</taxon>
        <taxon>Arthropoda</taxon>
        <taxon>Chelicerata</taxon>
        <taxon>Arachnida</taxon>
        <taxon>Acari</taxon>
        <taxon>Parasitiformes</taxon>
        <taxon>Ixodida</taxon>
        <taxon>Ixodoidea</taxon>
        <taxon>Ixodidae</taxon>
        <taxon>Hyalomminae</taxon>
        <taxon>Hyalomma</taxon>
    </lineage>
</organism>
<gene>
    <name evidence="1" type="ORF">HPB50_016823</name>
</gene>
<accession>A0ACB7TIZ3</accession>
<dbReference type="EMBL" id="CM023481">
    <property type="protein sequence ID" value="KAH6947038.1"/>
    <property type="molecule type" value="Genomic_DNA"/>
</dbReference>